<dbReference type="Gene3D" id="2.40.30.30">
    <property type="entry name" value="Riboflavin kinase-like"/>
    <property type="match status" value="1"/>
</dbReference>
<organism evidence="17 18">
    <name type="scientific">Aurantiacibacter aquimixticola</name>
    <dbReference type="NCBI Taxonomy" id="1958945"/>
    <lineage>
        <taxon>Bacteria</taxon>
        <taxon>Pseudomonadati</taxon>
        <taxon>Pseudomonadota</taxon>
        <taxon>Alphaproteobacteria</taxon>
        <taxon>Sphingomonadales</taxon>
        <taxon>Erythrobacteraceae</taxon>
        <taxon>Aurantiacibacter</taxon>
    </lineage>
</organism>
<dbReference type="InterPro" id="IPR002606">
    <property type="entry name" value="Riboflavin_kinase_bac"/>
</dbReference>
<dbReference type="FunFam" id="3.40.50.620:FF:000021">
    <property type="entry name" value="Riboflavin biosynthesis protein"/>
    <property type="match status" value="1"/>
</dbReference>
<comment type="catalytic activity">
    <reaction evidence="13 15">
        <text>riboflavin + ATP = FMN + ADP + H(+)</text>
        <dbReference type="Rhea" id="RHEA:14357"/>
        <dbReference type="ChEBI" id="CHEBI:15378"/>
        <dbReference type="ChEBI" id="CHEBI:30616"/>
        <dbReference type="ChEBI" id="CHEBI:57986"/>
        <dbReference type="ChEBI" id="CHEBI:58210"/>
        <dbReference type="ChEBI" id="CHEBI:456216"/>
        <dbReference type="EC" id="2.7.1.26"/>
    </reaction>
</comment>
<dbReference type="UniPathway" id="UPA00277">
    <property type="reaction ID" value="UER00407"/>
</dbReference>
<evidence type="ECO:0000256" key="13">
    <source>
        <dbReference type="ARBA" id="ARBA00047880"/>
    </source>
</evidence>
<dbReference type="InterPro" id="IPR023468">
    <property type="entry name" value="Riboflavin_kinase"/>
</dbReference>
<keyword evidence="6 15" id="KW-0808">Transferase</keyword>
<accession>A0A419RV16</accession>
<gene>
    <name evidence="17" type="ORF">D6201_09920</name>
</gene>
<dbReference type="GO" id="GO:0009398">
    <property type="term" value="P:FMN biosynthetic process"/>
    <property type="evidence" value="ECO:0007669"/>
    <property type="project" value="UniProtKB-UniRule"/>
</dbReference>
<dbReference type="GO" id="GO:0008531">
    <property type="term" value="F:riboflavin kinase activity"/>
    <property type="evidence" value="ECO:0007669"/>
    <property type="project" value="UniProtKB-UniRule"/>
</dbReference>
<proteinExistence type="inferred from homology"/>
<sequence>MRLSHRDTVPDTLRGAVIALGNFDGFHLGHQRVVSEAVEWARAEGRPAMVATFDPHPVRHFAPHVPPFRLTTLGQREELFTAAGADAMLVFEFGDELAAMSAESFVTELLGGHIGAGGVVTGEDFTFGKDRGGNVEVLREVGATCGVATRAIGPVGEDGQTISSSRIRDALKAGECETAAHLLSRPFTVRGEVIHGDKRGRELGYPTANIDMGHYLRPRFGIYAVSGRILSTGQQLQGAANLGIRPQFDPPKELLEPYFFDFDGDLYDEVLDIAFHHFIRPEAKFDDLDALKAQMERDCEEARERLAARP</sequence>
<dbReference type="Proteomes" id="UP000285232">
    <property type="component" value="Unassembled WGS sequence"/>
</dbReference>
<keyword evidence="8 15" id="KW-0547">Nucleotide-binding</keyword>
<evidence type="ECO:0000256" key="10">
    <source>
        <dbReference type="ARBA" id="ARBA00022827"/>
    </source>
</evidence>
<keyword evidence="9 15" id="KW-0418">Kinase</keyword>
<evidence type="ECO:0000256" key="15">
    <source>
        <dbReference type="PIRNR" id="PIRNR004491"/>
    </source>
</evidence>
<comment type="caution">
    <text evidence="17">The sequence shown here is derived from an EMBL/GenBank/DDBJ whole genome shotgun (WGS) entry which is preliminary data.</text>
</comment>
<comment type="pathway">
    <text evidence="3 15">Cofactor biosynthesis; FMN biosynthesis; FMN from riboflavin (ATP route): step 1/1.</text>
</comment>
<keyword evidence="7 15" id="KW-0548">Nucleotidyltransferase</keyword>
<dbReference type="Pfam" id="PF06574">
    <property type="entry name" value="FAD_syn"/>
    <property type="match status" value="1"/>
</dbReference>
<evidence type="ECO:0000256" key="4">
    <source>
        <dbReference type="ARBA" id="ARBA00022630"/>
    </source>
</evidence>
<dbReference type="NCBIfam" id="NF004160">
    <property type="entry name" value="PRK05627.1-3"/>
    <property type="match status" value="1"/>
</dbReference>
<feature type="domain" description="Riboflavin kinase" evidence="16">
    <location>
        <begin position="182"/>
        <end position="307"/>
    </location>
</feature>
<evidence type="ECO:0000256" key="1">
    <source>
        <dbReference type="ARBA" id="ARBA00002121"/>
    </source>
</evidence>
<evidence type="ECO:0000256" key="7">
    <source>
        <dbReference type="ARBA" id="ARBA00022695"/>
    </source>
</evidence>
<evidence type="ECO:0000313" key="18">
    <source>
        <dbReference type="Proteomes" id="UP000285232"/>
    </source>
</evidence>
<evidence type="ECO:0000259" key="16">
    <source>
        <dbReference type="SMART" id="SM00904"/>
    </source>
</evidence>
<dbReference type="OrthoDB" id="9803667at2"/>
<evidence type="ECO:0000256" key="2">
    <source>
        <dbReference type="ARBA" id="ARBA00004726"/>
    </source>
</evidence>
<dbReference type="SMART" id="SM00904">
    <property type="entry name" value="Flavokinase"/>
    <property type="match status" value="1"/>
</dbReference>
<name>A0A419RV16_9SPHN</name>
<keyword evidence="11 15" id="KW-0067">ATP-binding</keyword>
<dbReference type="InterPro" id="IPR015865">
    <property type="entry name" value="Riboflavin_kinase_bac/euk"/>
</dbReference>
<evidence type="ECO:0000256" key="14">
    <source>
        <dbReference type="ARBA" id="ARBA00049494"/>
    </source>
</evidence>
<dbReference type="GO" id="GO:0005524">
    <property type="term" value="F:ATP binding"/>
    <property type="evidence" value="ECO:0007669"/>
    <property type="project" value="UniProtKB-UniRule"/>
</dbReference>
<dbReference type="PANTHER" id="PTHR22749:SF6">
    <property type="entry name" value="RIBOFLAVIN KINASE"/>
    <property type="match status" value="1"/>
</dbReference>
<evidence type="ECO:0000256" key="5">
    <source>
        <dbReference type="ARBA" id="ARBA00022643"/>
    </source>
</evidence>
<dbReference type="Pfam" id="PF01687">
    <property type="entry name" value="Flavokinase"/>
    <property type="match status" value="1"/>
</dbReference>
<dbReference type="UniPathway" id="UPA00276">
    <property type="reaction ID" value="UER00406"/>
</dbReference>
<dbReference type="GO" id="GO:0003919">
    <property type="term" value="F:FMN adenylyltransferase activity"/>
    <property type="evidence" value="ECO:0007669"/>
    <property type="project" value="UniProtKB-UniRule"/>
</dbReference>
<dbReference type="SUPFAM" id="SSF82114">
    <property type="entry name" value="Riboflavin kinase-like"/>
    <property type="match status" value="1"/>
</dbReference>
<evidence type="ECO:0000313" key="17">
    <source>
        <dbReference type="EMBL" id="RJY09633.1"/>
    </source>
</evidence>
<dbReference type="InterPro" id="IPR014729">
    <property type="entry name" value="Rossmann-like_a/b/a_fold"/>
</dbReference>
<reference evidence="17 18" key="1">
    <citation type="journal article" date="2017" name="Int. J. Syst. Evol. Microbiol.">
        <title>Erythrobacter aquimixticola sp. nov., isolated from the junction between the ocean and a freshwater spring.</title>
        <authorList>
            <person name="Park S."/>
            <person name="Jung Y.T."/>
            <person name="Choi S.J."/>
            <person name="Yoon J.H."/>
        </authorList>
    </citation>
    <scope>NUCLEOTIDE SEQUENCE [LARGE SCALE GENOMIC DNA]</scope>
    <source>
        <strain evidence="17 18">JSSK-14</strain>
    </source>
</reference>
<keyword evidence="5 15" id="KW-0288">FMN</keyword>
<keyword evidence="4 15" id="KW-0285">Flavoprotein</keyword>
<evidence type="ECO:0000256" key="12">
    <source>
        <dbReference type="ARBA" id="ARBA00023268"/>
    </source>
</evidence>
<dbReference type="EMBL" id="RAHX01000001">
    <property type="protein sequence ID" value="RJY09633.1"/>
    <property type="molecule type" value="Genomic_DNA"/>
</dbReference>
<dbReference type="GO" id="GO:0006747">
    <property type="term" value="P:FAD biosynthetic process"/>
    <property type="evidence" value="ECO:0007669"/>
    <property type="project" value="UniProtKB-UniRule"/>
</dbReference>
<evidence type="ECO:0000256" key="9">
    <source>
        <dbReference type="ARBA" id="ARBA00022777"/>
    </source>
</evidence>
<evidence type="ECO:0000256" key="6">
    <source>
        <dbReference type="ARBA" id="ARBA00022679"/>
    </source>
</evidence>
<dbReference type="Gene3D" id="3.40.50.620">
    <property type="entry name" value="HUPs"/>
    <property type="match status" value="1"/>
</dbReference>
<dbReference type="AlphaFoldDB" id="A0A419RV16"/>
<dbReference type="InterPro" id="IPR023465">
    <property type="entry name" value="Riboflavin_kinase_dom_sf"/>
</dbReference>
<dbReference type="InterPro" id="IPR015864">
    <property type="entry name" value="FAD_synthase"/>
</dbReference>
<dbReference type="EC" id="2.7.1.26" evidence="15"/>
<dbReference type="GO" id="GO:0009231">
    <property type="term" value="P:riboflavin biosynthetic process"/>
    <property type="evidence" value="ECO:0007669"/>
    <property type="project" value="InterPro"/>
</dbReference>
<dbReference type="EC" id="2.7.7.2" evidence="15"/>
<dbReference type="SUPFAM" id="SSF52374">
    <property type="entry name" value="Nucleotidylyl transferase"/>
    <property type="match status" value="1"/>
</dbReference>
<comment type="pathway">
    <text evidence="2 15">Cofactor biosynthesis; FAD biosynthesis; FAD from FMN: step 1/1.</text>
</comment>
<comment type="function">
    <text evidence="1">Catalyzes the phosphorylation of riboflavin to FMN followed by the adenylation of FMN to FAD.</text>
</comment>
<evidence type="ECO:0000256" key="11">
    <source>
        <dbReference type="ARBA" id="ARBA00022840"/>
    </source>
</evidence>
<dbReference type="CDD" id="cd02064">
    <property type="entry name" value="FAD_synthetase_N"/>
    <property type="match status" value="1"/>
</dbReference>
<evidence type="ECO:0000256" key="3">
    <source>
        <dbReference type="ARBA" id="ARBA00005201"/>
    </source>
</evidence>
<comment type="catalytic activity">
    <reaction evidence="14 15">
        <text>FMN + ATP + H(+) = FAD + diphosphate</text>
        <dbReference type="Rhea" id="RHEA:17237"/>
        <dbReference type="ChEBI" id="CHEBI:15378"/>
        <dbReference type="ChEBI" id="CHEBI:30616"/>
        <dbReference type="ChEBI" id="CHEBI:33019"/>
        <dbReference type="ChEBI" id="CHEBI:57692"/>
        <dbReference type="ChEBI" id="CHEBI:58210"/>
        <dbReference type="EC" id="2.7.7.2"/>
    </reaction>
</comment>
<keyword evidence="18" id="KW-1185">Reference proteome</keyword>
<dbReference type="PANTHER" id="PTHR22749">
    <property type="entry name" value="RIBOFLAVIN KINASE/FMN ADENYLYLTRANSFERASE"/>
    <property type="match status" value="1"/>
</dbReference>
<keyword evidence="12" id="KW-0511">Multifunctional enzyme</keyword>
<dbReference type="NCBIfam" id="TIGR00083">
    <property type="entry name" value="ribF"/>
    <property type="match status" value="1"/>
</dbReference>
<dbReference type="RefSeq" id="WP_120048642.1">
    <property type="nucleotide sequence ID" value="NZ_RAHX01000001.1"/>
</dbReference>
<protein>
    <recommendedName>
        <fullName evidence="15">Riboflavin biosynthesis protein</fullName>
    </recommendedName>
    <domain>
        <recommendedName>
            <fullName evidence="15">Riboflavin kinase</fullName>
            <ecNumber evidence="15">2.7.1.26</ecNumber>
        </recommendedName>
        <alternativeName>
            <fullName evidence="15">Flavokinase</fullName>
        </alternativeName>
    </domain>
    <domain>
        <recommendedName>
            <fullName evidence="15">FMN adenylyltransferase</fullName>
            <ecNumber evidence="15">2.7.7.2</ecNumber>
        </recommendedName>
        <alternativeName>
            <fullName evidence="15">FAD pyrophosphorylase</fullName>
        </alternativeName>
        <alternativeName>
            <fullName evidence="15">FAD synthase</fullName>
        </alternativeName>
    </domain>
</protein>
<comment type="similarity">
    <text evidence="15">Belongs to the ribF family.</text>
</comment>
<keyword evidence="10 15" id="KW-0274">FAD</keyword>
<dbReference type="PIRSF" id="PIRSF004491">
    <property type="entry name" value="FAD_Synth"/>
    <property type="match status" value="1"/>
</dbReference>
<evidence type="ECO:0000256" key="8">
    <source>
        <dbReference type="ARBA" id="ARBA00022741"/>
    </source>
</evidence>